<organism evidence="1 2">
    <name type="scientific">Pseudocercospora musae</name>
    <dbReference type="NCBI Taxonomy" id="113226"/>
    <lineage>
        <taxon>Eukaryota</taxon>
        <taxon>Fungi</taxon>
        <taxon>Dikarya</taxon>
        <taxon>Ascomycota</taxon>
        <taxon>Pezizomycotina</taxon>
        <taxon>Dothideomycetes</taxon>
        <taxon>Dothideomycetidae</taxon>
        <taxon>Mycosphaerellales</taxon>
        <taxon>Mycosphaerellaceae</taxon>
        <taxon>Pseudocercospora</taxon>
    </lineage>
</organism>
<comment type="caution">
    <text evidence="1">The sequence shown here is derived from an EMBL/GenBank/DDBJ whole genome shotgun (WGS) entry which is preliminary data.</text>
</comment>
<gene>
    <name evidence="1" type="ORF">AC579_3251</name>
</gene>
<evidence type="ECO:0000313" key="2">
    <source>
        <dbReference type="Proteomes" id="UP000073492"/>
    </source>
</evidence>
<sequence>MTSSHSMHQLLDRLPKELYNRIYNETFSTSSQPTHIDRSWRPPSFSQVNRAARKTYYSSHKFVLSDQETYDAWSASHHGLLRDVRIRFEITEPRCQGMRGIEYVEMQHGIVASYLL</sequence>
<dbReference type="OrthoDB" id="3650741at2759"/>
<proteinExistence type="predicted"/>
<reference evidence="1 2" key="1">
    <citation type="submission" date="2015-07" db="EMBL/GenBank/DDBJ databases">
        <title>Comparative genomics of the Sigatoka disease complex on banana suggests a link between parallel evolutionary changes in Pseudocercospora fijiensis and Pseudocercospora eumusae and increased virulence on the banana host.</title>
        <authorList>
            <person name="Chang T.-C."/>
            <person name="Salvucci A."/>
            <person name="Crous P.W."/>
            <person name="Stergiopoulos I."/>
        </authorList>
    </citation>
    <scope>NUCLEOTIDE SEQUENCE [LARGE SCALE GENOMIC DNA]</scope>
    <source>
        <strain evidence="1 2">CBS 116634</strain>
    </source>
</reference>
<keyword evidence="2" id="KW-1185">Reference proteome</keyword>
<accession>A0A139HZW3</accession>
<dbReference type="Proteomes" id="UP000073492">
    <property type="component" value="Unassembled WGS sequence"/>
</dbReference>
<evidence type="ECO:0008006" key="3">
    <source>
        <dbReference type="Google" id="ProtNLM"/>
    </source>
</evidence>
<dbReference type="AlphaFoldDB" id="A0A139HZW3"/>
<dbReference type="EMBL" id="LFZO01000514">
    <property type="protein sequence ID" value="KXT07923.1"/>
    <property type="molecule type" value="Genomic_DNA"/>
</dbReference>
<evidence type="ECO:0000313" key="1">
    <source>
        <dbReference type="EMBL" id="KXT07923.1"/>
    </source>
</evidence>
<protein>
    <recommendedName>
        <fullName evidence="3">F-box domain-containing protein</fullName>
    </recommendedName>
</protein>
<name>A0A139HZW3_9PEZI</name>